<evidence type="ECO:0000256" key="1">
    <source>
        <dbReference type="SAM" id="MobiDB-lite"/>
    </source>
</evidence>
<organism evidence="3">
    <name type="scientific">Graphocephala atropunctata</name>
    <dbReference type="NCBI Taxonomy" id="36148"/>
    <lineage>
        <taxon>Eukaryota</taxon>
        <taxon>Metazoa</taxon>
        <taxon>Ecdysozoa</taxon>
        <taxon>Arthropoda</taxon>
        <taxon>Hexapoda</taxon>
        <taxon>Insecta</taxon>
        <taxon>Pterygota</taxon>
        <taxon>Neoptera</taxon>
        <taxon>Paraneoptera</taxon>
        <taxon>Hemiptera</taxon>
        <taxon>Auchenorrhyncha</taxon>
        <taxon>Membracoidea</taxon>
        <taxon>Cicadellidae</taxon>
        <taxon>Cicadellinae</taxon>
        <taxon>Cicadellini</taxon>
        <taxon>Graphocephala</taxon>
    </lineage>
</organism>
<accession>A0A1B6LLM6</accession>
<protein>
    <recommendedName>
        <fullName evidence="2">Transposable element P transposase-like GTP-binding insertion domain-containing protein</fullName>
    </recommendedName>
</protein>
<evidence type="ECO:0000259" key="2">
    <source>
        <dbReference type="Pfam" id="PF21788"/>
    </source>
</evidence>
<sequence length="117" mass="13483">MAMENIMNASFSLKAIVSYLGTTNAAALKFLGVSKDKPFYHFGNEKVFCLFDFPHLLKCIRNNLLKRNFIVKEEVVSWQAIREFHEADKQSMSDCRAAPKLSERHLNPQPFQKMSVK</sequence>
<feature type="region of interest" description="Disordered" evidence="1">
    <location>
        <begin position="89"/>
        <end position="117"/>
    </location>
</feature>
<name>A0A1B6LLM6_9HEMI</name>
<feature type="non-terminal residue" evidence="3">
    <location>
        <position position="117"/>
    </location>
</feature>
<evidence type="ECO:0000313" key="3">
    <source>
        <dbReference type="EMBL" id="JAT24558.1"/>
    </source>
</evidence>
<proteinExistence type="predicted"/>
<dbReference type="Pfam" id="PF21788">
    <property type="entry name" value="TNP-like_GBD"/>
    <property type="match status" value="1"/>
</dbReference>
<gene>
    <name evidence="3" type="ORF">g.50098</name>
</gene>
<feature type="domain" description="Transposable element P transposase-like GTP-binding insertion" evidence="2">
    <location>
        <begin position="55"/>
        <end position="117"/>
    </location>
</feature>
<reference evidence="3" key="1">
    <citation type="submission" date="2015-11" db="EMBL/GenBank/DDBJ databases">
        <title>De novo transcriptome assembly of four potential Pierce s Disease insect vectors from Arizona vineyards.</title>
        <authorList>
            <person name="Tassone E.E."/>
        </authorList>
    </citation>
    <scope>NUCLEOTIDE SEQUENCE</scope>
</reference>
<dbReference type="AlphaFoldDB" id="A0A1B6LLM6"/>
<dbReference type="InterPro" id="IPR048366">
    <property type="entry name" value="TNP-like_GBD"/>
</dbReference>
<dbReference type="EMBL" id="GEBQ01015419">
    <property type="protein sequence ID" value="JAT24558.1"/>
    <property type="molecule type" value="Transcribed_RNA"/>
</dbReference>